<dbReference type="OMA" id="TIVFKNY"/>
<dbReference type="PROSITE" id="PS50053">
    <property type="entry name" value="UBIQUITIN_2"/>
    <property type="match status" value="1"/>
</dbReference>
<evidence type="ECO:0000313" key="3">
    <source>
        <dbReference type="Proteomes" id="UP000000600"/>
    </source>
</evidence>
<reference evidence="2 3" key="1">
    <citation type="journal article" date="2006" name="Nature">
        <title>Global trends of whole-genome duplications revealed by the ciliate Paramecium tetraurelia.</title>
        <authorList>
            <consortium name="Genoscope"/>
            <person name="Aury J.-M."/>
            <person name="Jaillon O."/>
            <person name="Duret L."/>
            <person name="Noel B."/>
            <person name="Jubin C."/>
            <person name="Porcel B.M."/>
            <person name="Segurens B."/>
            <person name="Daubin V."/>
            <person name="Anthouard V."/>
            <person name="Aiach N."/>
            <person name="Arnaiz O."/>
            <person name="Billaut A."/>
            <person name="Beisson J."/>
            <person name="Blanc I."/>
            <person name="Bouhouche K."/>
            <person name="Camara F."/>
            <person name="Duharcourt S."/>
            <person name="Guigo R."/>
            <person name="Gogendeau D."/>
            <person name="Katinka M."/>
            <person name="Keller A.-M."/>
            <person name="Kissmehl R."/>
            <person name="Klotz C."/>
            <person name="Koll F."/>
            <person name="Le Moue A."/>
            <person name="Lepere C."/>
            <person name="Malinsky S."/>
            <person name="Nowacki M."/>
            <person name="Nowak J.K."/>
            <person name="Plattner H."/>
            <person name="Poulain J."/>
            <person name="Ruiz F."/>
            <person name="Serrano V."/>
            <person name="Zagulski M."/>
            <person name="Dessen P."/>
            <person name="Betermier M."/>
            <person name="Weissenbach J."/>
            <person name="Scarpelli C."/>
            <person name="Schachter V."/>
            <person name="Sperling L."/>
            <person name="Meyer E."/>
            <person name="Cohen J."/>
            <person name="Wincker P."/>
        </authorList>
    </citation>
    <scope>NUCLEOTIDE SEQUENCE [LARGE SCALE GENOMIC DNA]</scope>
    <source>
        <strain evidence="2 3">Stock d4-2</strain>
    </source>
</reference>
<dbReference type="InterPro" id="IPR000626">
    <property type="entry name" value="Ubiquitin-like_dom"/>
</dbReference>
<dbReference type="InParanoid" id="A0CP92"/>
<dbReference type="EMBL" id="CT868130">
    <property type="protein sequence ID" value="CAK72609.1"/>
    <property type="molecule type" value="Genomic_DNA"/>
</dbReference>
<dbReference type="KEGG" id="ptm:GSPATT00009000001"/>
<dbReference type="Proteomes" id="UP000000600">
    <property type="component" value="Unassembled WGS sequence"/>
</dbReference>
<sequence>MNDQTKRLVVKNYITQQQISLNVKEDLKIGELVEAIEQIANNDNKTSGEFHQNYYFSKALNKNVQLEDTVGLILKGITFDEIEIGKRFSQSQSELQSITILIKIQSYLGKPIKQQKLEMSRFDKISQIEDVILKELKIEREAFKIQFQVKGQICQPKQSLADLNLIDNDEIIVKVPIKLNIQLQEGSQFLRFSQYFAPQDSLQDVINFILQRFSILTEQVGLALTYENQLYKPNQFNSTLSDLKLDYEALLIVKLRYSGGFQRKQNQN</sequence>
<dbReference type="AlphaFoldDB" id="A0CP92"/>
<dbReference type="GeneID" id="5025791"/>
<organism evidence="2 3">
    <name type="scientific">Paramecium tetraurelia</name>
    <dbReference type="NCBI Taxonomy" id="5888"/>
    <lineage>
        <taxon>Eukaryota</taxon>
        <taxon>Sar</taxon>
        <taxon>Alveolata</taxon>
        <taxon>Ciliophora</taxon>
        <taxon>Intramacronucleata</taxon>
        <taxon>Oligohymenophorea</taxon>
        <taxon>Peniculida</taxon>
        <taxon>Parameciidae</taxon>
        <taxon>Paramecium</taxon>
    </lineage>
</organism>
<name>A0CP92_PARTE</name>
<dbReference type="SUPFAM" id="SSF54236">
    <property type="entry name" value="Ubiquitin-like"/>
    <property type="match status" value="2"/>
</dbReference>
<dbReference type="InterPro" id="IPR029071">
    <property type="entry name" value="Ubiquitin-like_domsf"/>
</dbReference>
<dbReference type="Gene3D" id="3.10.20.90">
    <property type="entry name" value="Phosphatidylinositol 3-kinase Catalytic Subunit, Chain A, domain 1"/>
    <property type="match status" value="2"/>
</dbReference>
<evidence type="ECO:0000259" key="1">
    <source>
        <dbReference type="PROSITE" id="PS50053"/>
    </source>
</evidence>
<keyword evidence="3" id="KW-1185">Reference proteome</keyword>
<dbReference type="RefSeq" id="XP_001440006.1">
    <property type="nucleotide sequence ID" value="XM_001439969.1"/>
</dbReference>
<protein>
    <recommendedName>
        <fullName evidence="1">Ubiquitin-like domain-containing protein</fullName>
    </recommendedName>
</protein>
<feature type="domain" description="Ubiquitin-like" evidence="1">
    <location>
        <begin position="98"/>
        <end position="173"/>
    </location>
</feature>
<dbReference type="OrthoDB" id="310677at2759"/>
<proteinExistence type="predicted"/>
<gene>
    <name evidence="2" type="ORF">GSPATT00009000001</name>
</gene>
<accession>A0CP92</accession>
<dbReference type="HOGENOM" id="CLU_1039965_0_0_1"/>
<evidence type="ECO:0000313" key="2">
    <source>
        <dbReference type="EMBL" id="CAK72609.1"/>
    </source>
</evidence>